<feature type="region of interest" description="Disordered" evidence="1">
    <location>
        <begin position="1"/>
        <end position="24"/>
    </location>
</feature>
<organism evidence="2 3">
    <name type="scientific">Pochonia chlamydosporia 170</name>
    <dbReference type="NCBI Taxonomy" id="1380566"/>
    <lineage>
        <taxon>Eukaryota</taxon>
        <taxon>Fungi</taxon>
        <taxon>Dikarya</taxon>
        <taxon>Ascomycota</taxon>
        <taxon>Pezizomycotina</taxon>
        <taxon>Sordariomycetes</taxon>
        <taxon>Hypocreomycetidae</taxon>
        <taxon>Hypocreales</taxon>
        <taxon>Clavicipitaceae</taxon>
        <taxon>Pochonia</taxon>
    </lineage>
</organism>
<evidence type="ECO:0000313" key="3">
    <source>
        <dbReference type="Proteomes" id="UP000078397"/>
    </source>
</evidence>
<dbReference type="RefSeq" id="XP_022284988.1">
    <property type="nucleotide sequence ID" value="XM_022430051.1"/>
</dbReference>
<sequence length="80" mass="9065">MKRPPGRQSRNQTSAKSSLQTIRTKRSHAWEGIVCLFSTEVSRRRGERLGFCLIFWVRGRSVAGNGLAYLFKFTATGLMT</sequence>
<dbReference type="Proteomes" id="UP000078397">
    <property type="component" value="Unassembled WGS sequence"/>
</dbReference>
<dbReference type="EMBL" id="LSBJ02000015">
    <property type="protein sequence ID" value="OWT42473.1"/>
    <property type="molecule type" value="Genomic_DNA"/>
</dbReference>
<evidence type="ECO:0000313" key="2">
    <source>
        <dbReference type="EMBL" id="OWT42473.1"/>
    </source>
</evidence>
<protein>
    <submittedName>
        <fullName evidence="2">Uncharacterized protein</fullName>
    </submittedName>
</protein>
<dbReference type="AlphaFoldDB" id="A0A219ANZ5"/>
<name>A0A219ANZ5_METCM</name>
<proteinExistence type="predicted"/>
<gene>
    <name evidence="2" type="ORF">VFPPC_18444</name>
</gene>
<dbReference type="KEGG" id="pchm:VFPPC_18444"/>
<accession>A0A219ANZ5</accession>
<reference evidence="2 3" key="1">
    <citation type="journal article" date="2016" name="PLoS Pathog.">
        <title>Biosynthesis of antibiotic leucinostatins in bio-control fungus Purpureocillium lilacinum and their inhibition on phytophthora revealed by genome mining.</title>
        <authorList>
            <person name="Wang G."/>
            <person name="Liu Z."/>
            <person name="Lin R."/>
            <person name="Li E."/>
            <person name="Mao Z."/>
            <person name="Ling J."/>
            <person name="Yang Y."/>
            <person name="Yin W.B."/>
            <person name="Xie B."/>
        </authorList>
    </citation>
    <scope>NUCLEOTIDE SEQUENCE [LARGE SCALE GENOMIC DNA]</scope>
    <source>
        <strain evidence="2">170</strain>
    </source>
</reference>
<dbReference type="GeneID" id="33937210"/>
<feature type="compositionally biased region" description="Polar residues" evidence="1">
    <location>
        <begin position="8"/>
        <end position="22"/>
    </location>
</feature>
<keyword evidence="3" id="KW-1185">Reference proteome</keyword>
<comment type="caution">
    <text evidence="2">The sequence shown here is derived from an EMBL/GenBank/DDBJ whole genome shotgun (WGS) entry which is preliminary data.</text>
</comment>
<evidence type="ECO:0000256" key="1">
    <source>
        <dbReference type="SAM" id="MobiDB-lite"/>
    </source>
</evidence>